<accession>A0A383CIW7</accession>
<sequence>MKLTSDIHVVGGGYYGFGISGRLDCHVYVINSGTELAIVDPGCGIDRDFEAVLANIRDDGLDPGKIRK</sequence>
<dbReference type="SUPFAM" id="SSF56281">
    <property type="entry name" value="Metallo-hydrolase/oxidoreductase"/>
    <property type="match status" value="1"/>
</dbReference>
<evidence type="ECO:0000313" key="1">
    <source>
        <dbReference type="EMBL" id="SVE32084.1"/>
    </source>
</evidence>
<organism evidence="1">
    <name type="scientific">marine metagenome</name>
    <dbReference type="NCBI Taxonomy" id="408172"/>
    <lineage>
        <taxon>unclassified sequences</taxon>
        <taxon>metagenomes</taxon>
        <taxon>ecological metagenomes</taxon>
    </lineage>
</organism>
<dbReference type="EMBL" id="UINC01209175">
    <property type="protein sequence ID" value="SVE32084.1"/>
    <property type="molecule type" value="Genomic_DNA"/>
</dbReference>
<gene>
    <name evidence="1" type="ORF">METZ01_LOCUS484938</name>
</gene>
<dbReference type="AlphaFoldDB" id="A0A383CIW7"/>
<protein>
    <recommendedName>
        <fullName evidence="2">Metallo-beta-lactamase domain-containing protein</fullName>
    </recommendedName>
</protein>
<evidence type="ECO:0008006" key="2">
    <source>
        <dbReference type="Google" id="ProtNLM"/>
    </source>
</evidence>
<reference evidence="1" key="1">
    <citation type="submission" date="2018-05" db="EMBL/GenBank/DDBJ databases">
        <authorList>
            <person name="Lanie J.A."/>
            <person name="Ng W.-L."/>
            <person name="Kazmierczak K.M."/>
            <person name="Andrzejewski T.M."/>
            <person name="Davidsen T.M."/>
            <person name="Wayne K.J."/>
            <person name="Tettelin H."/>
            <person name="Glass J.I."/>
            <person name="Rusch D."/>
            <person name="Podicherti R."/>
            <person name="Tsui H.-C.T."/>
            <person name="Winkler M.E."/>
        </authorList>
    </citation>
    <scope>NUCLEOTIDE SEQUENCE</scope>
</reference>
<proteinExistence type="predicted"/>
<dbReference type="Gene3D" id="3.60.15.10">
    <property type="entry name" value="Ribonuclease Z/Hydroxyacylglutathione hydrolase-like"/>
    <property type="match status" value="1"/>
</dbReference>
<dbReference type="InterPro" id="IPR036866">
    <property type="entry name" value="RibonucZ/Hydroxyglut_hydro"/>
</dbReference>
<feature type="non-terminal residue" evidence="1">
    <location>
        <position position="68"/>
    </location>
</feature>
<name>A0A383CIW7_9ZZZZ</name>